<proteinExistence type="predicted"/>
<evidence type="ECO:0000313" key="1">
    <source>
        <dbReference type="EMBL" id="GAG02508.1"/>
    </source>
</evidence>
<gene>
    <name evidence="1" type="ORF">S01H1_32356</name>
</gene>
<organism evidence="1">
    <name type="scientific">marine sediment metagenome</name>
    <dbReference type="NCBI Taxonomy" id="412755"/>
    <lineage>
        <taxon>unclassified sequences</taxon>
        <taxon>metagenomes</taxon>
        <taxon>ecological metagenomes</taxon>
    </lineage>
</organism>
<sequence>MKYKILKEFHSPQFGNCRPGDLLELPDIMAGKLKDCGMVGDLETKPAVEAKIETKPQHTKKATKKAK</sequence>
<accession>X0UQF3</accession>
<reference evidence="1" key="1">
    <citation type="journal article" date="2014" name="Front. Microbiol.">
        <title>High frequency of phylogenetically diverse reductive dehalogenase-homologous genes in deep subseafloor sedimentary metagenomes.</title>
        <authorList>
            <person name="Kawai M."/>
            <person name="Futagami T."/>
            <person name="Toyoda A."/>
            <person name="Takaki Y."/>
            <person name="Nishi S."/>
            <person name="Hori S."/>
            <person name="Arai W."/>
            <person name="Tsubouchi T."/>
            <person name="Morono Y."/>
            <person name="Uchiyama I."/>
            <person name="Ito T."/>
            <person name="Fujiyama A."/>
            <person name="Inagaki F."/>
            <person name="Takami H."/>
        </authorList>
    </citation>
    <scope>NUCLEOTIDE SEQUENCE</scope>
    <source>
        <strain evidence="1">Expedition CK06-06</strain>
    </source>
</reference>
<dbReference type="EMBL" id="BARS01020025">
    <property type="protein sequence ID" value="GAG02508.1"/>
    <property type="molecule type" value="Genomic_DNA"/>
</dbReference>
<name>X0UQF3_9ZZZZ</name>
<comment type="caution">
    <text evidence="1">The sequence shown here is derived from an EMBL/GenBank/DDBJ whole genome shotgun (WGS) entry which is preliminary data.</text>
</comment>
<protein>
    <submittedName>
        <fullName evidence="1">Uncharacterized protein</fullName>
    </submittedName>
</protein>
<dbReference type="AlphaFoldDB" id="X0UQF3"/>